<protein>
    <recommendedName>
        <fullName evidence="2">MADF domain-containing protein</fullName>
    </recommendedName>
</protein>
<reference evidence="3 4" key="1">
    <citation type="submission" date="2015-09" db="EMBL/GenBank/DDBJ databases">
        <title>Trachymyrmex cornetzi WGS genome.</title>
        <authorList>
            <person name="Nygaard S."/>
            <person name="Hu H."/>
            <person name="Boomsma J."/>
            <person name="Zhang G."/>
        </authorList>
    </citation>
    <scope>NUCLEOTIDE SEQUENCE [LARGE SCALE GENOMIC DNA]</scope>
    <source>
        <strain evidence="3">Tcor2-1</strain>
        <tissue evidence="3">Whole body</tissue>
    </source>
</reference>
<dbReference type="InterPro" id="IPR039353">
    <property type="entry name" value="TF_Adf1"/>
</dbReference>
<dbReference type="PANTHER" id="PTHR12243">
    <property type="entry name" value="MADF DOMAIN TRANSCRIPTION FACTOR"/>
    <property type="match status" value="1"/>
</dbReference>
<name>A0A151J5F1_9HYME</name>
<dbReference type="PANTHER" id="PTHR12243:SF67">
    <property type="entry name" value="COREPRESSOR OF PANGOLIN, ISOFORM A-RELATED"/>
    <property type="match status" value="1"/>
</dbReference>
<feature type="compositionally biased region" description="Low complexity" evidence="1">
    <location>
        <begin position="108"/>
        <end position="135"/>
    </location>
</feature>
<keyword evidence="4" id="KW-1185">Reference proteome</keyword>
<gene>
    <name evidence="3" type="ORF">ALC57_09337</name>
</gene>
<organism evidence="3 4">
    <name type="scientific">Trachymyrmex cornetzi</name>
    <dbReference type="NCBI Taxonomy" id="471704"/>
    <lineage>
        <taxon>Eukaryota</taxon>
        <taxon>Metazoa</taxon>
        <taxon>Ecdysozoa</taxon>
        <taxon>Arthropoda</taxon>
        <taxon>Hexapoda</taxon>
        <taxon>Insecta</taxon>
        <taxon>Pterygota</taxon>
        <taxon>Neoptera</taxon>
        <taxon>Endopterygota</taxon>
        <taxon>Hymenoptera</taxon>
        <taxon>Apocrita</taxon>
        <taxon>Aculeata</taxon>
        <taxon>Formicoidea</taxon>
        <taxon>Formicidae</taxon>
        <taxon>Myrmicinae</taxon>
        <taxon>Trachymyrmex</taxon>
    </lineage>
</organism>
<evidence type="ECO:0000259" key="2">
    <source>
        <dbReference type="PROSITE" id="PS51029"/>
    </source>
</evidence>
<evidence type="ECO:0000313" key="3">
    <source>
        <dbReference type="EMBL" id="KYN18341.1"/>
    </source>
</evidence>
<evidence type="ECO:0000256" key="1">
    <source>
        <dbReference type="SAM" id="MobiDB-lite"/>
    </source>
</evidence>
<dbReference type="EMBL" id="KQ979983">
    <property type="protein sequence ID" value="KYN18341.1"/>
    <property type="molecule type" value="Genomic_DNA"/>
</dbReference>
<dbReference type="InterPro" id="IPR006578">
    <property type="entry name" value="MADF-dom"/>
</dbReference>
<feature type="region of interest" description="Disordered" evidence="1">
    <location>
        <begin position="105"/>
        <end position="143"/>
    </location>
</feature>
<dbReference type="Proteomes" id="UP000078492">
    <property type="component" value="Unassembled WGS sequence"/>
</dbReference>
<dbReference type="Pfam" id="PF10545">
    <property type="entry name" value="MADF_DNA_bdg"/>
    <property type="match status" value="1"/>
</dbReference>
<proteinExistence type="predicted"/>
<dbReference type="STRING" id="471704.A0A151J5F1"/>
<accession>A0A151J5F1</accession>
<feature type="domain" description="MADF" evidence="2">
    <location>
        <begin position="1"/>
        <end position="71"/>
    </location>
</feature>
<sequence length="175" mass="19432">MAWESIASLLSVQMTGSEAAKRFRTLRTIFGRHFKKVRLSQPRSGAGSNWPVYQPSWPLYEELLFLADVIKPRTTKSNISVKSVSILKSRGNNHNRQQRNAAIGFNKSWSQPGSSSSSAHTSSSARSSISQLHSSPTCSTQLQQNDTFNDMNEECDLQESNQIKNILSGKVTGIE</sequence>
<evidence type="ECO:0000313" key="4">
    <source>
        <dbReference type="Proteomes" id="UP000078492"/>
    </source>
</evidence>
<dbReference type="PROSITE" id="PS51029">
    <property type="entry name" value="MADF"/>
    <property type="match status" value="1"/>
</dbReference>
<dbReference type="AlphaFoldDB" id="A0A151J5F1"/>